<feature type="active site" description="Proton donor/acceptor" evidence="2">
    <location>
        <position position="239"/>
    </location>
</feature>
<dbReference type="AlphaFoldDB" id="A0A9P6HIT5"/>
<dbReference type="SUPFAM" id="SSF63829">
    <property type="entry name" value="Calcium-dependent phosphotriesterase"/>
    <property type="match status" value="1"/>
</dbReference>
<dbReference type="Pfam" id="PF08450">
    <property type="entry name" value="SGL"/>
    <property type="match status" value="1"/>
</dbReference>
<comment type="caution">
    <text evidence="5">The sequence shown here is derived from an EMBL/GenBank/DDBJ whole genome shotgun (WGS) entry which is preliminary data.</text>
</comment>
<feature type="binding site" evidence="3">
    <location>
        <position position="115"/>
    </location>
    <ligand>
        <name>substrate</name>
    </ligand>
</feature>
<evidence type="ECO:0000256" key="3">
    <source>
        <dbReference type="PIRSR" id="PIRSR605511-2"/>
    </source>
</evidence>
<reference evidence="5" key="1">
    <citation type="journal article" date="2020" name="Nat. Commun.">
        <title>Large-scale genome sequencing of mycorrhizal fungi provides insights into the early evolution of symbiotic traits.</title>
        <authorList>
            <person name="Miyauchi S."/>
            <person name="Kiss E."/>
            <person name="Kuo A."/>
            <person name="Drula E."/>
            <person name="Kohler A."/>
            <person name="Sanchez-Garcia M."/>
            <person name="Morin E."/>
            <person name="Andreopoulos B."/>
            <person name="Barry K.W."/>
            <person name="Bonito G."/>
            <person name="Buee M."/>
            <person name="Carver A."/>
            <person name="Chen C."/>
            <person name="Cichocki N."/>
            <person name="Clum A."/>
            <person name="Culley D."/>
            <person name="Crous P.W."/>
            <person name="Fauchery L."/>
            <person name="Girlanda M."/>
            <person name="Hayes R.D."/>
            <person name="Keri Z."/>
            <person name="LaButti K."/>
            <person name="Lipzen A."/>
            <person name="Lombard V."/>
            <person name="Magnuson J."/>
            <person name="Maillard F."/>
            <person name="Murat C."/>
            <person name="Nolan M."/>
            <person name="Ohm R.A."/>
            <person name="Pangilinan J."/>
            <person name="Pereira M.F."/>
            <person name="Perotto S."/>
            <person name="Peter M."/>
            <person name="Pfister S."/>
            <person name="Riley R."/>
            <person name="Sitrit Y."/>
            <person name="Stielow J.B."/>
            <person name="Szollosi G."/>
            <person name="Zifcakova L."/>
            <person name="Stursova M."/>
            <person name="Spatafora J.W."/>
            <person name="Tedersoo L."/>
            <person name="Vaario L.M."/>
            <person name="Yamada A."/>
            <person name="Yan M."/>
            <person name="Wang P."/>
            <person name="Xu J."/>
            <person name="Bruns T."/>
            <person name="Baldrian P."/>
            <person name="Vilgalys R."/>
            <person name="Dunand C."/>
            <person name="Henrissat B."/>
            <person name="Grigoriev I.V."/>
            <person name="Hibbett D."/>
            <person name="Nagy L.G."/>
            <person name="Martin F.M."/>
        </authorList>
    </citation>
    <scope>NUCLEOTIDE SEQUENCE</scope>
    <source>
        <strain evidence="5">UH-Tt-Lm1</strain>
    </source>
</reference>
<dbReference type="InterPro" id="IPR013658">
    <property type="entry name" value="SGL"/>
</dbReference>
<evidence type="ECO:0000313" key="5">
    <source>
        <dbReference type="EMBL" id="KAF9787945.1"/>
    </source>
</evidence>
<evidence type="ECO:0000259" key="4">
    <source>
        <dbReference type="Pfam" id="PF08450"/>
    </source>
</evidence>
<evidence type="ECO:0000256" key="1">
    <source>
        <dbReference type="ARBA" id="ARBA00008853"/>
    </source>
</evidence>
<dbReference type="GO" id="GO:0019853">
    <property type="term" value="P:L-ascorbic acid biosynthetic process"/>
    <property type="evidence" value="ECO:0007669"/>
    <property type="project" value="TreeGrafter"/>
</dbReference>
<reference evidence="5" key="2">
    <citation type="submission" date="2020-11" db="EMBL/GenBank/DDBJ databases">
        <authorList>
            <consortium name="DOE Joint Genome Institute"/>
            <person name="Kuo A."/>
            <person name="Miyauchi S."/>
            <person name="Kiss E."/>
            <person name="Drula E."/>
            <person name="Kohler A."/>
            <person name="Sanchez-Garcia M."/>
            <person name="Andreopoulos B."/>
            <person name="Barry K.W."/>
            <person name="Bonito G."/>
            <person name="Buee M."/>
            <person name="Carver A."/>
            <person name="Chen C."/>
            <person name="Cichocki N."/>
            <person name="Clum A."/>
            <person name="Culley D."/>
            <person name="Crous P.W."/>
            <person name="Fauchery L."/>
            <person name="Girlanda M."/>
            <person name="Hayes R."/>
            <person name="Keri Z."/>
            <person name="Labutti K."/>
            <person name="Lipzen A."/>
            <person name="Lombard V."/>
            <person name="Magnuson J."/>
            <person name="Maillard F."/>
            <person name="Morin E."/>
            <person name="Murat C."/>
            <person name="Nolan M."/>
            <person name="Ohm R."/>
            <person name="Pangilinan J."/>
            <person name="Pereira M."/>
            <person name="Perotto S."/>
            <person name="Peter M."/>
            <person name="Riley R."/>
            <person name="Sitrit Y."/>
            <person name="Stielow B."/>
            <person name="Szollosi G."/>
            <person name="Zifcakova L."/>
            <person name="Stursova M."/>
            <person name="Spatafora J.W."/>
            <person name="Tedersoo L."/>
            <person name="Vaario L.-M."/>
            <person name="Yamada A."/>
            <person name="Yan M."/>
            <person name="Wang P."/>
            <person name="Xu J."/>
            <person name="Bruns T."/>
            <person name="Baldrian P."/>
            <person name="Vilgalys R."/>
            <person name="Henrissat B."/>
            <person name="Grigoriev I.V."/>
            <person name="Hibbett D."/>
            <person name="Nagy L.G."/>
            <person name="Martin F.M."/>
        </authorList>
    </citation>
    <scope>NUCLEOTIDE SEQUENCE</scope>
    <source>
        <strain evidence="5">UH-Tt-Lm1</strain>
    </source>
</reference>
<dbReference type="PANTHER" id="PTHR10907:SF47">
    <property type="entry name" value="REGUCALCIN"/>
    <property type="match status" value="1"/>
</dbReference>
<keyword evidence="3" id="KW-0479">Metal-binding</keyword>
<evidence type="ECO:0000313" key="6">
    <source>
        <dbReference type="Proteomes" id="UP000736335"/>
    </source>
</evidence>
<gene>
    <name evidence="5" type="ORF">BJ322DRAFT_1105979</name>
</gene>
<keyword evidence="6" id="KW-1185">Reference proteome</keyword>
<dbReference type="GO" id="GO:0005509">
    <property type="term" value="F:calcium ion binding"/>
    <property type="evidence" value="ECO:0007669"/>
    <property type="project" value="TreeGrafter"/>
</dbReference>
<evidence type="ECO:0000256" key="2">
    <source>
        <dbReference type="PIRSR" id="PIRSR605511-1"/>
    </source>
</evidence>
<name>A0A9P6HIT5_9AGAM</name>
<organism evidence="5 6">
    <name type="scientific">Thelephora terrestris</name>
    <dbReference type="NCBI Taxonomy" id="56493"/>
    <lineage>
        <taxon>Eukaryota</taxon>
        <taxon>Fungi</taxon>
        <taxon>Dikarya</taxon>
        <taxon>Basidiomycota</taxon>
        <taxon>Agaricomycotina</taxon>
        <taxon>Agaricomycetes</taxon>
        <taxon>Thelephorales</taxon>
        <taxon>Thelephoraceae</taxon>
        <taxon>Thelephora</taxon>
    </lineage>
</organism>
<dbReference type="OrthoDB" id="423498at2759"/>
<feature type="binding site" evidence="3">
    <location>
        <position position="172"/>
    </location>
    <ligand>
        <name>a divalent metal cation</name>
        <dbReference type="ChEBI" id="CHEBI:60240"/>
    </ligand>
</feature>
<feature type="binding site" evidence="3">
    <location>
        <position position="117"/>
    </location>
    <ligand>
        <name>substrate</name>
    </ligand>
</feature>
<feature type="binding site" evidence="3">
    <location>
        <position position="23"/>
    </location>
    <ligand>
        <name>a divalent metal cation</name>
        <dbReference type="ChEBI" id="CHEBI:60240"/>
    </ligand>
</feature>
<dbReference type="PANTHER" id="PTHR10907">
    <property type="entry name" value="REGUCALCIN"/>
    <property type="match status" value="1"/>
</dbReference>
<comment type="cofactor">
    <cofactor evidence="3">
        <name>Zn(2+)</name>
        <dbReference type="ChEBI" id="CHEBI:29105"/>
    </cofactor>
    <text evidence="3">Binds 1 divalent metal cation per subunit.</text>
</comment>
<proteinExistence type="inferred from homology"/>
<dbReference type="PRINTS" id="PR01790">
    <property type="entry name" value="SMP30FAMILY"/>
</dbReference>
<dbReference type="Proteomes" id="UP000736335">
    <property type="component" value="Unassembled WGS sequence"/>
</dbReference>
<dbReference type="Gene3D" id="2.120.10.30">
    <property type="entry name" value="TolB, C-terminal domain"/>
    <property type="match status" value="1"/>
</dbReference>
<dbReference type="InterPro" id="IPR005511">
    <property type="entry name" value="SMP-30"/>
</dbReference>
<feature type="binding site" evidence="3">
    <location>
        <position position="135"/>
    </location>
    <ligand>
        <name>substrate</name>
    </ligand>
</feature>
<sequence length="332" mass="37028">MPETHEVVYFGEPFYNSACELGEGPIYRPEDNTLHFVDLRSASIHVLPLSSYDIKTTRAEIRIPSDVVTAIAFRKDHPRSYVGSTTLGIAFVDENNGAIQMRKQLLPESIRGKIRFNDGAVDCKGRFWAGETDEEACQIPLSDRSYPPKGRLWRFDPDGTATQMLDGIYCSNGIGWSPDNKYMYYNDSCGLLTRRFDFDAESGTISNCIDFADFREPGDSKTPRTAPELLERLLGGEPDGLVMDTEGNIWIALWNKGCVLCFKSDGELIREVRSNDAKYMTCPAWGGEKLDILFCTSAKLSGEGGSNGGKLWRFDAGKQWGVRGQAKYKFAG</sequence>
<protein>
    <submittedName>
        <fullName evidence="5">Anterior fat body protein</fullName>
    </submittedName>
</protein>
<keyword evidence="3" id="KW-0862">Zinc</keyword>
<dbReference type="EMBL" id="WIUZ02000004">
    <property type="protein sequence ID" value="KAF9787945.1"/>
    <property type="molecule type" value="Genomic_DNA"/>
</dbReference>
<feature type="binding site" evidence="3">
    <location>
        <position position="239"/>
    </location>
    <ligand>
        <name>a divalent metal cation</name>
        <dbReference type="ChEBI" id="CHEBI:60240"/>
    </ligand>
</feature>
<feature type="domain" description="SMP-30/Gluconolactonase/LRE-like region" evidence="4">
    <location>
        <begin position="21"/>
        <end position="298"/>
    </location>
</feature>
<comment type="similarity">
    <text evidence="1">Belongs to the SMP-30/CGR1 family.</text>
</comment>
<dbReference type="GO" id="GO:0004341">
    <property type="term" value="F:gluconolactonase activity"/>
    <property type="evidence" value="ECO:0007669"/>
    <property type="project" value="TreeGrafter"/>
</dbReference>
<accession>A0A9P6HIT5</accession>
<dbReference type="InterPro" id="IPR011042">
    <property type="entry name" value="6-blade_b-propeller_TolB-like"/>
</dbReference>